<dbReference type="RefSeq" id="WP_045461346.1">
    <property type="nucleotide sequence ID" value="NZ_BBLT01000003.1"/>
</dbReference>
<evidence type="ECO:0000313" key="9">
    <source>
        <dbReference type="Proteomes" id="UP000030185"/>
    </source>
</evidence>
<keyword evidence="5" id="KW-0804">Transcription</keyword>
<dbReference type="EMBL" id="BBLT01000003">
    <property type="protein sequence ID" value="GAL84420.1"/>
    <property type="molecule type" value="Genomic_DNA"/>
</dbReference>
<dbReference type="STRING" id="153721.MYP_1648"/>
<dbReference type="Pfam" id="PF04542">
    <property type="entry name" value="Sigma70_r2"/>
    <property type="match status" value="1"/>
</dbReference>
<comment type="caution">
    <text evidence="8">The sequence shown here is derived from an EMBL/GenBank/DDBJ whole genome shotgun (WGS) entry which is preliminary data.</text>
</comment>
<dbReference type="CDD" id="cd06171">
    <property type="entry name" value="Sigma70_r4"/>
    <property type="match status" value="1"/>
</dbReference>
<gene>
    <name evidence="8" type="ORF">MYP_1648</name>
</gene>
<dbReference type="Gene3D" id="1.10.1740.10">
    <property type="match status" value="1"/>
</dbReference>
<protein>
    <submittedName>
        <fullName evidence="8">RNA polymerase subunit sigma-24</fullName>
    </submittedName>
</protein>
<organism evidence="8 9">
    <name type="scientific">Sporocytophaga myxococcoides</name>
    <dbReference type="NCBI Taxonomy" id="153721"/>
    <lineage>
        <taxon>Bacteria</taxon>
        <taxon>Pseudomonadati</taxon>
        <taxon>Bacteroidota</taxon>
        <taxon>Cytophagia</taxon>
        <taxon>Cytophagales</taxon>
        <taxon>Cytophagaceae</taxon>
        <taxon>Sporocytophaga</taxon>
    </lineage>
</organism>
<dbReference type="eggNOG" id="COG1595">
    <property type="taxonomic scope" value="Bacteria"/>
</dbReference>
<dbReference type="Pfam" id="PF08281">
    <property type="entry name" value="Sigma70_r4_2"/>
    <property type="match status" value="1"/>
</dbReference>
<dbReference type="SUPFAM" id="SSF88659">
    <property type="entry name" value="Sigma3 and sigma4 domains of RNA polymerase sigma factors"/>
    <property type="match status" value="1"/>
</dbReference>
<dbReference type="PANTHER" id="PTHR43133:SF8">
    <property type="entry name" value="RNA POLYMERASE SIGMA FACTOR HI_1459-RELATED"/>
    <property type="match status" value="1"/>
</dbReference>
<keyword evidence="9" id="KW-1185">Reference proteome</keyword>
<dbReference type="InterPro" id="IPR007627">
    <property type="entry name" value="RNA_pol_sigma70_r2"/>
</dbReference>
<feature type="domain" description="RNA polymerase sigma factor 70 region 4 type 2" evidence="7">
    <location>
        <begin position="131"/>
        <end position="170"/>
    </location>
</feature>
<name>A0A098LBV6_9BACT</name>
<dbReference type="InterPro" id="IPR039425">
    <property type="entry name" value="RNA_pol_sigma-70-like"/>
</dbReference>
<dbReference type="InterPro" id="IPR013249">
    <property type="entry name" value="RNA_pol_sigma70_r4_t2"/>
</dbReference>
<dbReference type="GO" id="GO:0003677">
    <property type="term" value="F:DNA binding"/>
    <property type="evidence" value="ECO:0007669"/>
    <property type="project" value="UniProtKB-KW"/>
</dbReference>
<dbReference type="InterPro" id="IPR013325">
    <property type="entry name" value="RNA_pol_sigma_r2"/>
</dbReference>
<evidence type="ECO:0000256" key="3">
    <source>
        <dbReference type="ARBA" id="ARBA00023082"/>
    </source>
</evidence>
<evidence type="ECO:0000256" key="1">
    <source>
        <dbReference type="ARBA" id="ARBA00010641"/>
    </source>
</evidence>
<keyword evidence="3" id="KW-0731">Sigma factor</keyword>
<dbReference type="OrthoDB" id="9790423at2"/>
<comment type="similarity">
    <text evidence="1">Belongs to the sigma-70 factor family. ECF subfamily.</text>
</comment>
<dbReference type="GO" id="GO:0016987">
    <property type="term" value="F:sigma factor activity"/>
    <property type="evidence" value="ECO:0007669"/>
    <property type="project" value="UniProtKB-KW"/>
</dbReference>
<accession>A0A098LBV6</accession>
<evidence type="ECO:0000259" key="7">
    <source>
        <dbReference type="Pfam" id="PF08281"/>
    </source>
</evidence>
<dbReference type="SUPFAM" id="SSF88946">
    <property type="entry name" value="Sigma2 domain of RNA polymerase sigma factors"/>
    <property type="match status" value="1"/>
</dbReference>
<dbReference type="NCBIfam" id="TIGR02937">
    <property type="entry name" value="sigma70-ECF"/>
    <property type="match status" value="1"/>
</dbReference>
<dbReference type="InterPro" id="IPR014284">
    <property type="entry name" value="RNA_pol_sigma-70_dom"/>
</dbReference>
<evidence type="ECO:0000256" key="5">
    <source>
        <dbReference type="ARBA" id="ARBA00023163"/>
    </source>
</evidence>
<keyword evidence="2" id="KW-0805">Transcription regulation</keyword>
<evidence type="ECO:0000256" key="2">
    <source>
        <dbReference type="ARBA" id="ARBA00023015"/>
    </source>
</evidence>
<evidence type="ECO:0000256" key="4">
    <source>
        <dbReference type="ARBA" id="ARBA00023125"/>
    </source>
</evidence>
<sequence>MKNAAIISDAKLVSLYISGDENSFAQLLKRHKAKVYTTIYLIVKDQYIAEDLLQETFIKAIKKLKSGDYNEEGKFLPWIVRIAHNLAIDYFRREKRYPTIIMEDGSNIFNSLDFSEDSTESLQIKDETHAILRKLIQTLPEPQREVLLMRHYGEMSFQEIADATGVSINTALGRMRYALINLRKKLEKQNVAYDKNFYPE</sequence>
<dbReference type="AlphaFoldDB" id="A0A098LBV6"/>
<keyword evidence="4" id="KW-0238">DNA-binding</keyword>
<dbReference type="Proteomes" id="UP000030185">
    <property type="component" value="Unassembled WGS sequence"/>
</dbReference>
<feature type="domain" description="RNA polymerase sigma-70 region 2" evidence="6">
    <location>
        <begin position="27"/>
        <end position="96"/>
    </location>
</feature>
<dbReference type="InterPro" id="IPR036388">
    <property type="entry name" value="WH-like_DNA-bd_sf"/>
</dbReference>
<reference evidence="8 9" key="1">
    <citation type="submission" date="2014-09" db="EMBL/GenBank/DDBJ databases">
        <title>Sporocytophaga myxococcoides PG-01 genome sequencing.</title>
        <authorList>
            <person name="Liu L."/>
            <person name="Gao P.J."/>
            <person name="Chen G.J."/>
            <person name="Wang L.S."/>
        </authorList>
    </citation>
    <scope>NUCLEOTIDE SEQUENCE [LARGE SCALE GENOMIC DNA]</scope>
    <source>
        <strain evidence="8 9">PG-01</strain>
    </source>
</reference>
<evidence type="ECO:0000259" key="6">
    <source>
        <dbReference type="Pfam" id="PF04542"/>
    </source>
</evidence>
<proteinExistence type="inferred from homology"/>
<dbReference type="Gene3D" id="1.10.10.10">
    <property type="entry name" value="Winged helix-like DNA-binding domain superfamily/Winged helix DNA-binding domain"/>
    <property type="match status" value="1"/>
</dbReference>
<dbReference type="InterPro" id="IPR013324">
    <property type="entry name" value="RNA_pol_sigma_r3/r4-like"/>
</dbReference>
<dbReference type="PANTHER" id="PTHR43133">
    <property type="entry name" value="RNA POLYMERASE ECF-TYPE SIGMA FACTO"/>
    <property type="match status" value="1"/>
</dbReference>
<evidence type="ECO:0000313" key="8">
    <source>
        <dbReference type="EMBL" id="GAL84420.1"/>
    </source>
</evidence>
<dbReference type="GO" id="GO:0006352">
    <property type="term" value="P:DNA-templated transcription initiation"/>
    <property type="evidence" value="ECO:0007669"/>
    <property type="project" value="InterPro"/>
</dbReference>